<organism evidence="1 2">
    <name type="scientific">Streptococcus gallinaceus</name>
    <dbReference type="NCBI Taxonomy" id="165758"/>
    <lineage>
        <taxon>Bacteria</taxon>
        <taxon>Bacillati</taxon>
        <taxon>Bacillota</taxon>
        <taxon>Bacilli</taxon>
        <taxon>Lactobacillales</taxon>
        <taxon>Streptococcaceae</taxon>
        <taxon>Streptococcus</taxon>
    </lineage>
</organism>
<protein>
    <submittedName>
        <fullName evidence="1">Uncharacterized protein</fullName>
    </submittedName>
</protein>
<reference evidence="1 2" key="1">
    <citation type="submission" date="2024-06" db="EMBL/GenBank/DDBJ databases">
        <title>Genomic Encyclopedia of Type Strains, Phase IV (KMG-IV): sequencing the most valuable type-strain genomes for metagenomic binning, comparative biology and taxonomic classification.</title>
        <authorList>
            <person name="Goeker M."/>
        </authorList>
    </citation>
    <scope>NUCLEOTIDE SEQUENCE [LARGE SCALE GENOMIC DNA]</scope>
    <source>
        <strain evidence="1 2">DSM 15349</strain>
    </source>
</reference>
<evidence type="ECO:0000313" key="1">
    <source>
        <dbReference type="EMBL" id="MET3643575.1"/>
    </source>
</evidence>
<gene>
    <name evidence="1" type="ORF">ABID27_000192</name>
</gene>
<keyword evidence="2" id="KW-1185">Reference proteome</keyword>
<sequence length="221" mass="25208">MAFETTPVSEKPDLMADIDRLLKEERDLTFAVKPLEISQLFLEDHILWTHVFYEDGLAINILYDMDDRKKQAVGLKLSDSMEVPSELVDQFKFARQKSKLAGTIRGSYFTLKKDHQSMMNRWLDKLLGTTDTGLEKKLGLQRFDKKAVLVASKEVSPFDGWLDFTSAELAQADLLVAYVYDLAQMKSVVEQVLENKSLADNGQLFLAYPKQKNPLGQLLKK</sequence>
<proteinExistence type="predicted"/>
<evidence type="ECO:0000313" key="2">
    <source>
        <dbReference type="Proteomes" id="UP001549055"/>
    </source>
</evidence>
<comment type="caution">
    <text evidence="1">The sequence shown here is derived from an EMBL/GenBank/DDBJ whole genome shotgun (WGS) entry which is preliminary data.</text>
</comment>
<name>A0ABV2JI41_9STRE</name>
<dbReference type="EMBL" id="JBEPMK010000001">
    <property type="protein sequence ID" value="MET3643575.1"/>
    <property type="molecule type" value="Genomic_DNA"/>
</dbReference>
<dbReference type="Proteomes" id="UP001549055">
    <property type="component" value="Unassembled WGS sequence"/>
</dbReference>
<accession>A0ABV2JI41</accession>